<dbReference type="AlphaFoldDB" id="A0A315XPQ9"/>
<sequence>MVLSLLIGMALAKGIAECAHVAKGGMSFKGEEEFDKKVAYHGIDTTDILRIAKRHGIYPNKKGILPFSEPPHRVIEYVKKYANNPSDVSKFKENWRKTVSNQIESRHEKVKTGSHDSKMYDKNLKQRKNNEIPYLSSSKTRIFVVEHWMGMPKGEHQRRVNKIVKTTIFGDYLAGKPVLRQNDWQMTSYAEYYKVKLNADTRKEMGEVEFNRLYRECCAKCGYDY</sequence>
<dbReference type="Proteomes" id="UP000251717">
    <property type="component" value="Unassembled WGS sequence"/>
</dbReference>
<name>A0A315XPQ9_9EURY</name>
<comment type="caution">
    <text evidence="1">The sequence shown here is derived from an EMBL/GenBank/DDBJ whole genome shotgun (WGS) entry which is preliminary data.</text>
</comment>
<reference evidence="1 2" key="1">
    <citation type="submission" date="2017-03" db="EMBL/GenBank/DDBJ databases">
        <title>Genome sequence of Methanobrevibacter thaueri.</title>
        <authorList>
            <person name="Poehlein A."/>
            <person name="Seedorf H."/>
            <person name="Daniel R."/>
        </authorList>
    </citation>
    <scope>NUCLEOTIDE SEQUENCE [LARGE SCALE GENOMIC DNA]</scope>
    <source>
        <strain evidence="1 2">DSM 11995</strain>
    </source>
</reference>
<evidence type="ECO:0000313" key="2">
    <source>
        <dbReference type="Proteomes" id="UP000251717"/>
    </source>
</evidence>
<protein>
    <submittedName>
        <fullName evidence="1">Uncharacterized protein</fullName>
    </submittedName>
</protein>
<gene>
    <name evidence="1" type="ORF">MBBTH_04510</name>
</gene>
<dbReference type="EMBL" id="MZGS01000016">
    <property type="protein sequence ID" value="PWB87864.1"/>
    <property type="molecule type" value="Genomic_DNA"/>
</dbReference>
<evidence type="ECO:0000313" key="1">
    <source>
        <dbReference type="EMBL" id="PWB87864.1"/>
    </source>
</evidence>
<proteinExistence type="predicted"/>
<accession>A0A315XPQ9</accession>
<organism evidence="1 2">
    <name type="scientific">Methanobrevibacter thaueri</name>
    <dbReference type="NCBI Taxonomy" id="190975"/>
    <lineage>
        <taxon>Archaea</taxon>
        <taxon>Methanobacteriati</taxon>
        <taxon>Methanobacteriota</taxon>
        <taxon>Methanomada group</taxon>
        <taxon>Methanobacteria</taxon>
        <taxon>Methanobacteriales</taxon>
        <taxon>Methanobacteriaceae</taxon>
        <taxon>Methanobrevibacter</taxon>
    </lineage>
</organism>
<keyword evidence="2" id="KW-1185">Reference proteome</keyword>